<keyword evidence="1" id="KW-1133">Transmembrane helix</keyword>
<feature type="transmembrane region" description="Helical" evidence="1">
    <location>
        <begin position="242"/>
        <end position="264"/>
    </location>
</feature>
<proteinExistence type="predicted"/>
<reference evidence="2" key="1">
    <citation type="submission" date="2022-04" db="EMBL/GenBank/DDBJ databases">
        <title>Shinella lacus sp. nov., a novel member of the genus Shinella from water.</title>
        <authorList>
            <person name="Deng Y."/>
        </authorList>
    </citation>
    <scope>NUCLEOTIDE SEQUENCE</scope>
    <source>
        <strain evidence="2">JCM 31239</strain>
    </source>
</reference>
<feature type="transmembrane region" description="Helical" evidence="1">
    <location>
        <begin position="330"/>
        <end position="349"/>
    </location>
</feature>
<dbReference type="EMBL" id="WHSC02000009">
    <property type="protein sequence ID" value="MDO6123715.1"/>
    <property type="molecule type" value="Genomic_DNA"/>
</dbReference>
<feature type="transmembrane region" description="Helical" evidence="1">
    <location>
        <begin position="208"/>
        <end position="230"/>
    </location>
</feature>
<gene>
    <name evidence="2" type="ORF">GB928_021190</name>
</gene>
<name>A0ABT8XJ23_9HYPH</name>
<feature type="transmembrane region" description="Helical" evidence="1">
    <location>
        <begin position="74"/>
        <end position="101"/>
    </location>
</feature>
<evidence type="ECO:0000313" key="2">
    <source>
        <dbReference type="EMBL" id="MDO6123715.1"/>
    </source>
</evidence>
<organism evidence="2 3">
    <name type="scientific">Shinella curvata</name>
    <dbReference type="NCBI Taxonomy" id="1817964"/>
    <lineage>
        <taxon>Bacteria</taxon>
        <taxon>Pseudomonadati</taxon>
        <taxon>Pseudomonadota</taxon>
        <taxon>Alphaproteobacteria</taxon>
        <taxon>Hyphomicrobiales</taxon>
        <taxon>Rhizobiaceae</taxon>
        <taxon>Shinella</taxon>
    </lineage>
</organism>
<keyword evidence="1" id="KW-0812">Transmembrane</keyword>
<feature type="transmembrane region" description="Helical" evidence="1">
    <location>
        <begin position="176"/>
        <end position="196"/>
    </location>
</feature>
<evidence type="ECO:0000256" key="1">
    <source>
        <dbReference type="SAM" id="Phobius"/>
    </source>
</evidence>
<dbReference type="Proteomes" id="UP001177080">
    <property type="component" value="Unassembled WGS sequence"/>
</dbReference>
<feature type="transmembrane region" description="Helical" evidence="1">
    <location>
        <begin position="304"/>
        <end position="324"/>
    </location>
</feature>
<feature type="transmembrane region" description="Helical" evidence="1">
    <location>
        <begin position="113"/>
        <end position="135"/>
    </location>
</feature>
<feature type="transmembrane region" description="Helical" evidence="1">
    <location>
        <begin position="279"/>
        <end position="299"/>
    </location>
</feature>
<keyword evidence="3" id="KW-1185">Reference proteome</keyword>
<protein>
    <recommendedName>
        <fullName evidence="4">DUF2157 domain-containing protein</fullName>
    </recommendedName>
</protein>
<comment type="caution">
    <text evidence="2">The sequence shown here is derived from an EMBL/GenBank/DDBJ whole genome shotgun (WGS) entry which is preliminary data.</text>
</comment>
<keyword evidence="1" id="KW-0472">Membrane</keyword>
<feature type="transmembrane region" description="Helical" evidence="1">
    <location>
        <begin position="147"/>
        <end position="164"/>
    </location>
</feature>
<evidence type="ECO:0000313" key="3">
    <source>
        <dbReference type="Proteomes" id="UP001177080"/>
    </source>
</evidence>
<evidence type="ECO:0008006" key="4">
    <source>
        <dbReference type="Google" id="ProtNLM"/>
    </source>
</evidence>
<accession>A0ABT8XJ23</accession>
<sequence>MQSLKSVLDGAAGEGILSADQASTLLPYMEARGVVLGTPPEARALDIAGPAEDRAIAPVEDTEAPRFIRGFHDVLITIGVAIVMAGVWGIGAFLAALPAIVILAEILVKRQRLALPAVLLTLLYAHWIGITTILLLEDTLGAEKSPYLGFLLAMLPFALLLPPFYWRYRIPLSLSLWFLSLAAVALGLVFLALTRLTGSADVIADRPMLSAGIFLAAALVLFCVAMAYDLSDRFRVSRRSDIAFWLHLVTAPALLYSTLCFVFLGDFANDTLFSSDKGLPEALIIVAIVVVLMGIGLAIDRRAFVTSGLLSLGLATASLLQRTAAAPESYVFLTLLIVGIVVLTIGIGWPHFRRWTVTPLPLALKEKLPPLR</sequence>
<dbReference type="RefSeq" id="WP_244759640.1">
    <property type="nucleotide sequence ID" value="NZ_JALJCJ010000001.1"/>
</dbReference>